<dbReference type="Pfam" id="PF20558">
    <property type="entry name" value="DUF6769"/>
    <property type="match status" value="1"/>
</dbReference>
<gene>
    <name evidence="1" type="ORF">LNQ49_03545</name>
</gene>
<keyword evidence="2" id="KW-1185">Reference proteome</keyword>
<proteinExistence type="predicted"/>
<accession>A0ABS8MPH9</accession>
<name>A0ABS8MPH9_9FLAO</name>
<sequence>MNSIKMKSMLNVYKKINNYKSQEKVSLPSTMTKKFYILLLLTFGFLMGPTLTYAHGTKKEMSCCKKESTVKDCCKKKDSNKKEHNCDTSCMSNSCGCPTAYCGFTSLAYFETENNSLFSFSDRKQNYFYSEIFISSDFRSIWLPPKIS</sequence>
<dbReference type="InterPro" id="IPR046660">
    <property type="entry name" value="DUF6769"/>
</dbReference>
<comment type="caution">
    <text evidence="1">The sequence shown here is derived from an EMBL/GenBank/DDBJ whole genome shotgun (WGS) entry which is preliminary data.</text>
</comment>
<evidence type="ECO:0000313" key="2">
    <source>
        <dbReference type="Proteomes" id="UP001430919"/>
    </source>
</evidence>
<dbReference type="RefSeq" id="WP_229987344.1">
    <property type="nucleotide sequence ID" value="NZ_JAJJMO010000001.1"/>
</dbReference>
<reference evidence="1" key="1">
    <citation type="submission" date="2021-11" db="EMBL/GenBank/DDBJ databases">
        <title>Description of novel Flavobacterium species.</title>
        <authorList>
            <person name="Saticioglu I.B."/>
            <person name="Ay H."/>
            <person name="Altun S."/>
            <person name="Duman M."/>
        </authorList>
    </citation>
    <scope>NUCLEOTIDE SEQUENCE</scope>
    <source>
        <strain evidence="1">F-65</strain>
    </source>
</reference>
<organism evidence="1 2">
    <name type="scientific">Flavobacterium pisciphilum</name>
    <dbReference type="NCBI Taxonomy" id="2893755"/>
    <lineage>
        <taxon>Bacteria</taxon>
        <taxon>Pseudomonadati</taxon>
        <taxon>Bacteroidota</taxon>
        <taxon>Flavobacteriia</taxon>
        <taxon>Flavobacteriales</taxon>
        <taxon>Flavobacteriaceae</taxon>
        <taxon>Flavobacterium</taxon>
    </lineage>
</organism>
<dbReference type="EMBL" id="JAJJMO010000001">
    <property type="protein sequence ID" value="MCC9070674.1"/>
    <property type="molecule type" value="Genomic_DNA"/>
</dbReference>
<dbReference type="Proteomes" id="UP001430919">
    <property type="component" value="Unassembled WGS sequence"/>
</dbReference>
<protein>
    <submittedName>
        <fullName evidence="1">Uncharacterized protein</fullName>
    </submittedName>
</protein>
<evidence type="ECO:0000313" key="1">
    <source>
        <dbReference type="EMBL" id="MCC9070674.1"/>
    </source>
</evidence>